<dbReference type="Pfam" id="PF12874">
    <property type="entry name" value="zf-met"/>
    <property type="match status" value="5"/>
</dbReference>
<proteinExistence type="predicted"/>
<comment type="subcellular location">
    <subcellularLocation>
        <location evidence="1">Nucleus</location>
    </subcellularLocation>
</comment>
<evidence type="ECO:0000256" key="2">
    <source>
        <dbReference type="ARBA" id="ARBA00022723"/>
    </source>
</evidence>
<feature type="domain" description="C2H2-type" evidence="9">
    <location>
        <begin position="32"/>
        <end position="57"/>
    </location>
</feature>
<sequence length="438" mass="49864">MSFLCDHCGRSFRSVQALNQHMTDAPAHRRNFECGPCNRTFVDDDALQQHLRDAPLHRLTFNCVPCNRTFDSDDALQHHLRDASAHRLTFTCVPCDRTFNSDDALEQHMTDAPAHRRDFECGPCSRTFVNEDALQQHLRDAPLHRLTFNCVPCNRTFNSDDALEQHMREALAHRPTLNCVPCNRTFDSEDALQQHMQDAPAHRSTFTCTPCDRKFNSDDALQQHLRDAPAHQGDVETPLDRFFRSFSDFPYDPQLPPATSYARLMEYNGWQRDSPRSNNAWDGYQEALQSELELWYGDEDDLTAWHALCRAIGLKEPPMTCPACVTVVRKVHVNIVDLIAWSRQRGSVPGPVQTFATLEALRYEKCDFAAFTPFYFSMNLWSGFLVSNTKNGTVVTKSHNSYDSTNSSDTATNHSTISRNQNDEATADDGIIKLQLTI</sequence>
<dbReference type="Pfam" id="PF12171">
    <property type="entry name" value="zf-C2H2_jaz"/>
    <property type="match status" value="1"/>
</dbReference>
<evidence type="ECO:0000256" key="1">
    <source>
        <dbReference type="ARBA" id="ARBA00004123"/>
    </source>
</evidence>
<dbReference type="Proteomes" id="UP001303373">
    <property type="component" value="Chromosome 6"/>
</dbReference>
<reference evidence="10 11" key="1">
    <citation type="submission" date="2023-11" db="EMBL/GenBank/DDBJ databases">
        <title>An acidophilic fungus is an integral part of prey digestion in a carnivorous sundew plant.</title>
        <authorList>
            <person name="Tsai I.J."/>
        </authorList>
    </citation>
    <scope>NUCLEOTIDE SEQUENCE [LARGE SCALE GENOMIC DNA]</scope>
    <source>
        <strain evidence="10">169a</strain>
    </source>
</reference>
<feature type="region of interest" description="Disordered" evidence="8">
    <location>
        <begin position="400"/>
        <end position="422"/>
    </location>
</feature>
<keyword evidence="5" id="KW-0862">Zinc</keyword>
<dbReference type="InterPro" id="IPR050888">
    <property type="entry name" value="ZnF_C2H2-type_TF"/>
</dbReference>
<dbReference type="SUPFAM" id="SSF57667">
    <property type="entry name" value="beta-beta-alpha zinc fingers"/>
    <property type="match status" value="3"/>
</dbReference>
<evidence type="ECO:0000313" key="10">
    <source>
        <dbReference type="EMBL" id="WPH01602.1"/>
    </source>
</evidence>
<name>A0AAQ3M4C2_9PEZI</name>
<feature type="domain" description="C2H2-type" evidence="9">
    <location>
        <begin position="119"/>
        <end position="144"/>
    </location>
</feature>
<dbReference type="InterPro" id="IPR022755">
    <property type="entry name" value="Znf_C2H2_jaz"/>
</dbReference>
<accession>A0AAQ3M4C2</accession>
<evidence type="ECO:0000256" key="6">
    <source>
        <dbReference type="ARBA" id="ARBA00023242"/>
    </source>
</evidence>
<gene>
    <name evidence="10" type="ORF">R9X50_00445000</name>
</gene>
<evidence type="ECO:0000256" key="5">
    <source>
        <dbReference type="ARBA" id="ARBA00022833"/>
    </source>
</evidence>
<dbReference type="InterPro" id="IPR036236">
    <property type="entry name" value="Znf_C2H2_sf"/>
</dbReference>
<evidence type="ECO:0000313" key="11">
    <source>
        <dbReference type="Proteomes" id="UP001303373"/>
    </source>
</evidence>
<dbReference type="PROSITE" id="PS50157">
    <property type="entry name" value="ZINC_FINGER_C2H2_2"/>
    <property type="match status" value="8"/>
</dbReference>
<dbReference type="Gene3D" id="3.30.160.60">
    <property type="entry name" value="Classic Zinc Finger"/>
    <property type="match status" value="4"/>
</dbReference>
<dbReference type="PANTHER" id="PTHR24406">
    <property type="entry name" value="TRANSCRIPTIONAL REPRESSOR CTCFL-RELATED"/>
    <property type="match status" value="1"/>
</dbReference>
<organism evidence="10 11">
    <name type="scientific">Acrodontium crateriforme</name>
    <dbReference type="NCBI Taxonomy" id="150365"/>
    <lineage>
        <taxon>Eukaryota</taxon>
        <taxon>Fungi</taxon>
        <taxon>Dikarya</taxon>
        <taxon>Ascomycota</taxon>
        <taxon>Pezizomycotina</taxon>
        <taxon>Dothideomycetes</taxon>
        <taxon>Dothideomycetidae</taxon>
        <taxon>Mycosphaerellales</taxon>
        <taxon>Teratosphaeriaceae</taxon>
        <taxon>Acrodontium</taxon>
    </lineage>
</organism>
<feature type="domain" description="C2H2-type" evidence="9">
    <location>
        <begin position="90"/>
        <end position="120"/>
    </location>
</feature>
<evidence type="ECO:0000256" key="8">
    <source>
        <dbReference type="SAM" id="MobiDB-lite"/>
    </source>
</evidence>
<dbReference type="Pfam" id="PF13894">
    <property type="entry name" value="zf-C2H2_4"/>
    <property type="match status" value="1"/>
</dbReference>
<feature type="domain" description="C2H2-type" evidence="9">
    <location>
        <begin position="148"/>
        <end position="175"/>
    </location>
</feature>
<keyword evidence="3" id="KW-0677">Repeat</keyword>
<keyword evidence="6" id="KW-0539">Nucleus</keyword>
<evidence type="ECO:0000256" key="3">
    <source>
        <dbReference type="ARBA" id="ARBA00022737"/>
    </source>
</evidence>
<keyword evidence="2" id="KW-0479">Metal-binding</keyword>
<feature type="domain" description="C2H2-type" evidence="9">
    <location>
        <begin position="3"/>
        <end position="33"/>
    </location>
</feature>
<dbReference type="AlphaFoldDB" id="A0AAQ3M4C2"/>
<evidence type="ECO:0000256" key="7">
    <source>
        <dbReference type="PROSITE-ProRule" id="PRU00042"/>
    </source>
</evidence>
<dbReference type="EMBL" id="CP138585">
    <property type="protein sequence ID" value="WPH01602.1"/>
    <property type="molecule type" value="Genomic_DNA"/>
</dbReference>
<evidence type="ECO:0000256" key="4">
    <source>
        <dbReference type="ARBA" id="ARBA00022771"/>
    </source>
</evidence>
<keyword evidence="4 7" id="KW-0863">Zinc-finger</keyword>
<evidence type="ECO:0000259" key="9">
    <source>
        <dbReference type="PROSITE" id="PS50157"/>
    </source>
</evidence>
<dbReference type="InterPro" id="IPR013087">
    <property type="entry name" value="Znf_C2H2_type"/>
</dbReference>
<feature type="domain" description="C2H2-type" evidence="9">
    <location>
        <begin position="177"/>
        <end position="207"/>
    </location>
</feature>
<dbReference type="SMART" id="SM00355">
    <property type="entry name" value="ZnF_C2H2"/>
    <property type="match status" value="8"/>
</dbReference>
<feature type="domain" description="C2H2-type" evidence="9">
    <location>
        <begin position="61"/>
        <end position="86"/>
    </location>
</feature>
<keyword evidence="11" id="KW-1185">Reference proteome</keyword>
<dbReference type="GO" id="GO:0008270">
    <property type="term" value="F:zinc ion binding"/>
    <property type="evidence" value="ECO:0007669"/>
    <property type="project" value="UniProtKB-KW"/>
</dbReference>
<dbReference type="GO" id="GO:0005634">
    <property type="term" value="C:nucleus"/>
    <property type="evidence" value="ECO:0007669"/>
    <property type="project" value="UniProtKB-SubCell"/>
</dbReference>
<feature type="domain" description="C2H2-type" evidence="9">
    <location>
        <begin position="206"/>
        <end position="236"/>
    </location>
</feature>
<protein>
    <recommendedName>
        <fullName evidence="9">C2H2-type domain-containing protein</fullName>
    </recommendedName>
</protein>